<evidence type="ECO:0000313" key="2">
    <source>
        <dbReference type="Proteomes" id="UP000018291"/>
    </source>
</evidence>
<accession>R4YVK8</accession>
<evidence type="ECO:0000313" key="1">
    <source>
        <dbReference type="EMBL" id="CCM61773.1"/>
    </source>
</evidence>
<gene>
    <name evidence="1" type="ORF">BN381_10004</name>
</gene>
<sequence length="58" mass="5971">MDRAAPALGADVRVVGFPVGRSVLGQSPVTVVGVNRVVVVPSPNCPTLLLPQHLAVPF</sequence>
<organism evidence="1 2">
    <name type="scientific">Candidatus Neomicrothrix parvicella RN1</name>
    <dbReference type="NCBI Taxonomy" id="1229780"/>
    <lineage>
        <taxon>Bacteria</taxon>
        <taxon>Bacillati</taxon>
        <taxon>Actinomycetota</taxon>
        <taxon>Acidimicrobiia</taxon>
        <taxon>Acidimicrobiales</taxon>
        <taxon>Microthrixaceae</taxon>
        <taxon>Candidatus Neomicrothrix</taxon>
    </lineage>
</organism>
<name>R4YVK8_9ACTN</name>
<comment type="caution">
    <text evidence="1">The sequence shown here is derived from an EMBL/GenBank/DDBJ whole genome shotgun (WGS) entry which is preliminary data.</text>
</comment>
<reference evidence="1 2" key="1">
    <citation type="journal article" date="2013" name="ISME J.">
        <title>Metabolic model for the filamentous 'Candidatus Microthrix parvicella' based on genomic and metagenomic analyses.</title>
        <authorList>
            <person name="Jon McIlroy S."/>
            <person name="Kristiansen R."/>
            <person name="Albertsen M."/>
            <person name="Michael Karst S."/>
            <person name="Rossetti S."/>
            <person name="Lund Nielsen J."/>
            <person name="Tandoi V."/>
            <person name="James Seviour R."/>
            <person name="Nielsen P.H."/>
        </authorList>
    </citation>
    <scope>NUCLEOTIDE SEQUENCE [LARGE SCALE GENOMIC DNA]</scope>
    <source>
        <strain evidence="1 2">RN1</strain>
    </source>
</reference>
<dbReference type="Proteomes" id="UP000018291">
    <property type="component" value="Unassembled WGS sequence"/>
</dbReference>
<dbReference type="HOGENOM" id="CLU_2970855_0_0_11"/>
<dbReference type="AlphaFoldDB" id="R4YVK8"/>
<proteinExistence type="predicted"/>
<keyword evidence="2" id="KW-1185">Reference proteome</keyword>
<protein>
    <submittedName>
        <fullName evidence="1">Uncharacterized protein</fullName>
    </submittedName>
</protein>
<dbReference type="EMBL" id="CANL01000001">
    <property type="protein sequence ID" value="CCM61773.1"/>
    <property type="molecule type" value="Genomic_DNA"/>
</dbReference>